<evidence type="ECO:0000313" key="8">
    <source>
        <dbReference type="Proteomes" id="UP000217999"/>
    </source>
</evidence>
<dbReference type="InterPro" id="IPR003841">
    <property type="entry name" value="Na/Pi_transpt"/>
</dbReference>
<feature type="transmembrane region" description="Helical" evidence="6">
    <location>
        <begin position="98"/>
        <end position="120"/>
    </location>
</feature>
<organism evidence="7 8">
    <name type="scientific">Vandammella animalimorsus</name>
    <dbReference type="NCBI Taxonomy" id="2029117"/>
    <lineage>
        <taxon>Bacteria</taxon>
        <taxon>Pseudomonadati</taxon>
        <taxon>Pseudomonadota</taxon>
        <taxon>Betaproteobacteria</taxon>
        <taxon>Burkholderiales</taxon>
        <taxon>Comamonadaceae</taxon>
        <taxon>Vandammella</taxon>
    </lineage>
</organism>
<reference evidence="7 8" key="1">
    <citation type="submission" date="2017-08" db="EMBL/GenBank/DDBJ databases">
        <title>WGS of Clinical strains of the CDC Group NO-1 linked to zoonotic infections in humans.</title>
        <authorList>
            <person name="Bernier A.-M."/>
            <person name="Bernard K."/>
        </authorList>
    </citation>
    <scope>NUCLEOTIDE SEQUENCE [LARGE SCALE GENOMIC DNA]</scope>
    <source>
        <strain evidence="7 8">NML03-0146</strain>
    </source>
</reference>
<dbReference type="Pfam" id="PF02690">
    <property type="entry name" value="Na_Pi_cotrans"/>
    <property type="match status" value="2"/>
</dbReference>
<evidence type="ECO:0000313" key="7">
    <source>
        <dbReference type="EMBL" id="PAT33778.1"/>
    </source>
</evidence>
<keyword evidence="5 6" id="KW-0472">Membrane</keyword>
<keyword evidence="3 6" id="KW-0812">Transmembrane</keyword>
<comment type="subcellular location">
    <subcellularLocation>
        <location evidence="1">Cell membrane</location>
        <topology evidence="1">Multi-pass membrane protein</topology>
    </subcellularLocation>
</comment>
<dbReference type="EMBL" id="NSJF01000006">
    <property type="protein sequence ID" value="PAT33778.1"/>
    <property type="molecule type" value="Genomic_DNA"/>
</dbReference>
<comment type="caution">
    <text evidence="7">The sequence shown here is derived from an EMBL/GenBank/DDBJ whole genome shotgun (WGS) entry which is preliminary data.</text>
</comment>
<evidence type="ECO:0000256" key="4">
    <source>
        <dbReference type="ARBA" id="ARBA00022989"/>
    </source>
</evidence>
<feature type="transmembrane region" description="Helical" evidence="6">
    <location>
        <begin position="282"/>
        <end position="302"/>
    </location>
</feature>
<dbReference type="PANTHER" id="PTHR10010">
    <property type="entry name" value="SOLUTE CARRIER FAMILY 34 SODIUM PHOSPHATE , MEMBER 2-RELATED"/>
    <property type="match status" value="1"/>
</dbReference>
<feature type="transmembrane region" description="Helical" evidence="6">
    <location>
        <begin position="70"/>
        <end position="92"/>
    </location>
</feature>
<name>A0A2A2A7R0_9BURK</name>
<evidence type="ECO:0000256" key="6">
    <source>
        <dbReference type="SAM" id="Phobius"/>
    </source>
</evidence>
<feature type="transmembrane region" description="Helical" evidence="6">
    <location>
        <begin position="177"/>
        <end position="204"/>
    </location>
</feature>
<dbReference type="AlphaFoldDB" id="A0A2A2A7R0"/>
<feature type="transmembrane region" description="Helical" evidence="6">
    <location>
        <begin position="248"/>
        <end position="270"/>
    </location>
</feature>
<keyword evidence="4 6" id="KW-1133">Transmembrane helix</keyword>
<dbReference type="RefSeq" id="WP_095550413.1">
    <property type="nucleotide sequence ID" value="NZ_CP156659.1"/>
</dbReference>
<dbReference type="GO" id="GO:0005436">
    <property type="term" value="F:sodium:phosphate symporter activity"/>
    <property type="evidence" value="ECO:0007669"/>
    <property type="project" value="InterPro"/>
</dbReference>
<dbReference type="PANTHER" id="PTHR10010:SF46">
    <property type="entry name" value="SODIUM-DEPENDENT PHOSPHATE TRANSPORT PROTEIN 2B"/>
    <property type="match status" value="1"/>
</dbReference>
<dbReference type="Proteomes" id="UP000217999">
    <property type="component" value="Unassembled WGS sequence"/>
</dbReference>
<gene>
    <name evidence="7" type="ORF">CK620_11495</name>
</gene>
<evidence type="ECO:0000256" key="5">
    <source>
        <dbReference type="ARBA" id="ARBA00023136"/>
    </source>
</evidence>
<dbReference type="GO" id="GO:0044341">
    <property type="term" value="P:sodium-dependent phosphate transport"/>
    <property type="evidence" value="ECO:0007669"/>
    <property type="project" value="InterPro"/>
</dbReference>
<sequence>MFATLSLLAGGIGLFLLGMVLMSDSLKAMAGESLRTGLARLTGRPFKAMLAGMGATAAVQSSTATTMATIGFVSAGLLSFQNAIGVIIGANIGSTSTGWIVALLGMKFSISSLAMPLLGLGAIMKLLGKHRMALVGLTMAGFGLIFVGIDFLQQAMADMAQRVDFTPFSDSSWRTRLVLVAIGIIMTILLQASSAALATTLAALSSGTIDFDQATSLVIGQNIGTTATALLAATGGSASAKRTALVHLLFNLCSAVLALLALQPLFLYAMQTWAPAMGGVNTAMALAAFHTAFSVLGALVFLPQTSLLAGMASRLVKESAPPALRYLDNSLQSVPALAIAAAEKTLCLGLADSCTLLAHRLQGQPLTPSKSGMPLDKLLIAVDAYLATLPVPQSSSDQQRLIHLLLLMDQTRVLRDDLESIEHAEVLRERPALAELAQRLAPVLERSAQWLADDALALREDVTEELRQISAWVNEQQGAARRAVVEGAANYRVSAAAALEQLTAQRWLERVTKHMTRIANTLGEARALYGG</sequence>
<dbReference type="GO" id="GO:0005886">
    <property type="term" value="C:plasma membrane"/>
    <property type="evidence" value="ECO:0007669"/>
    <property type="project" value="UniProtKB-SubCell"/>
</dbReference>
<protein>
    <submittedName>
        <fullName evidence="7">Na/Pi cotransporter</fullName>
    </submittedName>
</protein>
<accession>A0A2A2A7R0</accession>
<evidence type="ECO:0000256" key="2">
    <source>
        <dbReference type="ARBA" id="ARBA00022475"/>
    </source>
</evidence>
<keyword evidence="2" id="KW-1003">Cell membrane</keyword>
<evidence type="ECO:0000256" key="1">
    <source>
        <dbReference type="ARBA" id="ARBA00004651"/>
    </source>
</evidence>
<feature type="transmembrane region" description="Helical" evidence="6">
    <location>
        <begin position="132"/>
        <end position="157"/>
    </location>
</feature>
<proteinExistence type="predicted"/>
<dbReference type="NCBIfam" id="NF037997">
    <property type="entry name" value="Na_Pi_symport"/>
    <property type="match status" value="1"/>
</dbReference>
<evidence type="ECO:0000256" key="3">
    <source>
        <dbReference type="ARBA" id="ARBA00022692"/>
    </source>
</evidence>